<protein>
    <recommendedName>
        <fullName evidence="5">Alpha/beta hydrolase family protein</fullName>
    </recommendedName>
</protein>
<reference evidence="3 4" key="1">
    <citation type="submission" date="2019-02" db="EMBL/GenBank/DDBJ databases">
        <title>Deep-cultivation of Planctomycetes and their phenomic and genomic characterization uncovers novel biology.</title>
        <authorList>
            <person name="Wiegand S."/>
            <person name="Jogler M."/>
            <person name="Boedeker C."/>
            <person name="Pinto D."/>
            <person name="Vollmers J."/>
            <person name="Rivas-Marin E."/>
            <person name="Kohn T."/>
            <person name="Peeters S.H."/>
            <person name="Heuer A."/>
            <person name="Rast P."/>
            <person name="Oberbeckmann S."/>
            <person name="Bunk B."/>
            <person name="Jeske O."/>
            <person name="Meyerdierks A."/>
            <person name="Storesund J.E."/>
            <person name="Kallscheuer N."/>
            <person name="Luecker S."/>
            <person name="Lage O.M."/>
            <person name="Pohl T."/>
            <person name="Merkel B.J."/>
            <person name="Hornburger P."/>
            <person name="Mueller R.-W."/>
            <person name="Bruemmer F."/>
            <person name="Labrenz M."/>
            <person name="Spormann A.M."/>
            <person name="Op Den Camp H."/>
            <person name="Overmann J."/>
            <person name="Amann R."/>
            <person name="Jetten M.S.M."/>
            <person name="Mascher T."/>
            <person name="Medema M.H."/>
            <person name="Devos D.P."/>
            <person name="Kaster A.-K."/>
            <person name="Ovreas L."/>
            <person name="Rohde M."/>
            <person name="Galperin M.Y."/>
            <person name="Jogler C."/>
        </authorList>
    </citation>
    <scope>NUCLEOTIDE SEQUENCE [LARGE SCALE GENOMIC DNA]</scope>
    <source>
        <strain evidence="3 4">Enr8</strain>
    </source>
</reference>
<comment type="caution">
    <text evidence="3">The sequence shown here is derived from an EMBL/GenBank/DDBJ whole genome shotgun (WGS) entry which is preliminary data.</text>
</comment>
<feature type="signal peptide" evidence="2">
    <location>
        <begin position="1"/>
        <end position="27"/>
    </location>
</feature>
<dbReference type="AlphaFoldDB" id="A0A5C5V1N1"/>
<dbReference type="Pfam" id="PF05990">
    <property type="entry name" value="DUF900"/>
    <property type="match status" value="1"/>
</dbReference>
<dbReference type="RefSeq" id="WP_186767737.1">
    <property type="nucleotide sequence ID" value="NZ_SJPF01000004.1"/>
</dbReference>
<dbReference type="Gene3D" id="3.40.50.1820">
    <property type="entry name" value="alpha/beta hydrolase"/>
    <property type="match status" value="1"/>
</dbReference>
<keyword evidence="1" id="KW-1133">Transmembrane helix</keyword>
<evidence type="ECO:0008006" key="5">
    <source>
        <dbReference type="Google" id="ProtNLM"/>
    </source>
</evidence>
<keyword evidence="1" id="KW-0812">Transmembrane</keyword>
<evidence type="ECO:0000313" key="3">
    <source>
        <dbReference type="EMBL" id="TWT31860.1"/>
    </source>
</evidence>
<dbReference type="InterPro" id="IPR029058">
    <property type="entry name" value="AB_hydrolase_fold"/>
</dbReference>
<gene>
    <name evidence="3" type="ORF">Enr8_37850</name>
</gene>
<keyword evidence="4" id="KW-1185">Reference proteome</keyword>
<keyword evidence="1" id="KW-0472">Membrane</keyword>
<dbReference type="Proteomes" id="UP000318878">
    <property type="component" value="Unassembled WGS sequence"/>
</dbReference>
<evidence type="ECO:0000256" key="2">
    <source>
        <dbReference type="SAM" id="SignalP"/>
    </source>
</evidence>
<sequence length="726" mass="80108" precursor="true">MKRQLLRTGLAILTAICLLGRTSATYAQGKTDVKIPVSAPIVRTIDAGFDKTLVVSDRGEVVRFNPSVAEPVAEPIPQAGDAIADLAPLRDQTGTILLTQGGDLRLLRDGAPQAELIMPAPVRGKLFAAINGAALLVDDQGNCAQVNVLEKKATPTKKLPNFGGKLKVYDDLALAAYQSDNALLLADIASGEEIVRLPVGELLDYDVSKERGLAVVAGAFGGVQLWDLVRKEPLNVNLGMLDEVWYLKFLPSGDLLAITRPGVATIYQSDQWRPIHTFQVPPMSQLRFAEVSENNELMLTTKQKSVQTIPLALYGFAAEPAVRGATTVELWYATNRLPSDGKQPLRDRYFAWLTRVDVVVMLAVVLLLAFTVAMVFARFPQRWKTLLSAAVSVAMIGLLSAGLFFLVDRQAATAQTRPDNYFGNTLDESGAVAWGRCEVTVPTDRLPGDLNEPLDFLGFKETEDPEKHFILMKVEPRSPESIIDKVKTSGEPEEILIFVHGYNVPFASAAKRTAQLKVDLNIDGEAFFFSWPSHGDLSRYLADEDNARLSATPFQEMLHTICDPFPNARIHIVGHSMGTRIIHESIRQLYAETSPTLNALDSLVLAAPDIDRRQFHMELEKIVSQINLPITLYASANDKALILSGQLHNNSRLGDVAPEPVVMPGVETIDCSMVDTDFLGHGYYGDSDDLLKDLFQVIRDDRPARRRFGLVQQSLDKERHYWYLQP</sequence>
<dbReference type="InterPro" id="IPR010297">
    <property type="entry name" value="DUF900_hydrolase"/>
</dbReference>
<dbReference type="EMBL" id="SJPF01000004">
    <property type="protein sequence ID" value="TWT31860.1"/>
    <property type="molecule type" value="Genomic_DNA"/>
</dbReference>
<organism evidence="3 4">
    <name type="scientific">Blastopirellula retiformator</name>
    <dbReference type="NCBI Taxonomy" id="2527970"/>
    <lineage>
        <taxon>Bacteria</taxon>
        <taxon>Pseudomonadati</taxon>
        <taxon>Planctomycetota</taxon>
        <taxon>Planctomycetia</taxon>
        <taxon>Pirellulales</taxon>
        <taxon>Pirellulaceae</taxon>
        <taxon>Blastopirellula</taxon>
    </lineage>
</organism>
<name>A0A5C5V1N1_9BACT</name>
<dbReference type="PANTHER" id="PTHR36513:SF1">
    <property type="entry name" value="TRANSMEMBRANE PROTEIN"/>
    <property type="match status" value="1"/>
</dbReference>
<dbReference type="PANTHER" id="PTHR36513">
    <property type="entry name" value="ABC TRANSMEMBRANE TYPE-1 DOMAIN-CONTAINING PROTEIN"/>
    <property type="match status" value="1"/>
</dbReference>
<evidence type="ECO:0000256" key="1">
    <source>
        <dbReference type="SAM" id="Phobius"/>
    </source>
</evidence>
<dbReference type="SUPFAM" id="SSF53474">
    <property type="entry name" value="alpha/beta-Hydrolases"/>
    <property type="match status" value="1"/>
</dbReference>
<dbReference type="SUPFAM" id="SSF82171">
    <property type="entry name" value="DPP6 N-terminal domain-like"/>
    <property type="match status" value="1"/>
</dbReference>
<proteinExistence type="predicted"/>
<dbReference type="Gene3D" id="2.130.10.10">
    <property type="entry name" value="YVTN repeat-like/Quinoprotein amine dehydrogenase"/>
    <property type="match status" value="1"/>
</dbReference>
<accession>A0A5C5V1N1</accession>
<feature type="chain" id="PRO_5022752022" description="Alpha/beta hydrolase family protein" evidence="2">
    <location>
        <begin position="28"/>
        <end position="726"/>
    </location>
</feature>
<keyword evidence="2" id="KW-0732">Signal</keyword>
<feature type="transmembrane region" description="Helical" evidence="1">
    <location>
        <begin position="386"/>
        <end position="407"/>
    </location>
</feature>
<feature type="transmembrane region" description="Helical" evidence="1">
    <location>
        <begin position="358"/>
        <end position="379"/>
    </location>
</feature>
<dbReference type="InterPro" id="IPR015943">
    <property type="entry name" value="WD40/YVTN_repeat-like_dom_sf"/>
</dbReference>
<evidence type="ECO:0000313" key="4">
    <source>
        <dbReference type="Proteomes" id="UP000318878"/>
    </source>
</evidence>